<protein>
    <submittedName>
        <fullName evidence="2">Uncharacterized protein</fullName>
    </submittedName>
</protein>
<keyword evidence="3" id="KW-1185">Reference proteome</keyword>
<keyword evidence="1" id="KW-0812">Transmembrane</keyword>
<dbReference type="RefSeq" id="XP_056048059.1">
    <property type="nucleotide sequence ID" value="XM_056204097.1"/>
</dbReference>
<keyword evidence="1" id="KW-1133">Transmembrane helix</keyword>
<gene>
    <name evidence="2" type="ORF">LMH87_003273</name>
</gene>
<dbReference type="GeneID" id="80890432"/>
<dbReference type="AlphaFoldDB" id="A0A9W8UGW6"/>
<name>A0A9W8UGW6_AKAMU</name>
<evidence type="ECO:0000313" key="2">
    <source>
        <dbReference type="EMBL" id="KAJ4144389.1"/>
    </source>
</evidence>
<dbReference type="EMBL" id="JAJHUN010000011">
    <property type="protein sequence ID" value="KAJ4144389.1"/>
    <property type="molecule type" value="Genomic_DNA"/>
</dbReference>
<proteinExistence type="predicted"/>
<evidence type="ECO:0000313" key="3">
    <source>
        <dbReference type="Proteomes" id="UP001144673"/>
    </source>
</evidence>
<evidence type="ECO:0000256" key="1">
    <source>
        <dbReference type="SAM" id="Phobius"/>
    </source>
</evidence>
<keyword evidence="1" id="KW-0472">Membrane</keyword>
<comment type="caution">
    <text evidence="2">The sequence shown here is derived from an EMBL/GenBank/DDBJ whole genome shotgun (WGS) entry which is preliminary data.</text>
</comment>
<reference evidence="2" key="1">
    <citation type="journal article" date="2023" name="Access Microbiol">
        <title>De-novo genome assembly for Akanthomyces muscarius, a biocontrol agent of insect agricultural pests.</title>
        <authorList>
            <person name="Erdos Z."/>
            <person name="Studholme D.J."/>
            <person name="Raymond B."/>
            <person name="Sharma M."/>
        </authorList>
    </citation>
    <scope>NUCLEOTIDE SEQUENCE</scope>
    <source>
        <strain evidence="2">Ve6</strain>
    </source>
</reference>
<organism evidence="2 3">
    <name type="scientific">Akanthomyces muscarius</name>
    <name type="common">Entomopathogenic fungus</name>
    <name type="synonym">Lecanicillium muscarium</name>
    <dbReference type="NCBI Taxonomy" id="2231603"/>
    <lineage>
        <taxon>Eukaryota</taxon>
        <taxon>Fungi</taxon>
        <taxon>Dikarya</taxon>
        <taxon>Ascomycota</taxon>
        <taxon>Pezizomycotina</taxon>
        <taxon>Sordariomycetes</taxon>
        <taxon>Hypocreomycetidae</taxon>
        <taxon>Hypocreales</taxon>
        <taxon>Cordycipitaceae</taxon>
        <taxon>Akanthomyces</taxon>
    </lineage>
</organism>
<feature type="transmembrane region" description="Helical" evidence="1">
    <location>
        <begin position="6"/>
        <end position="25"/>
    </location>
</feature>
<dbReference type="KEGG" id="amus:LMH87_003273"/>
<accession>A0A9W8UGW6</accession>
<sequence>MSFAGSRYWFCPWAFFFSSIWLFYLKQSSFLRVLSRSYLLRLKHILAPPGSRQSPLRCVLHVNNQTLSSPGLPGRHHSTWPLVSSVWRARCPAASFSSSYFSSSAS</sequence>
<dbReference type="Proteomes" id="UP001144673">
    <property type="component" value="Chromosome 2"/>
</dbReference>